<feature type="repeat" description="PPR" evidence="2">
    <location>
        <begin position="115"/>
        <end position="149"/>
    </location>
</feature>
<reference evidence="3" key="1">
    <citation type="submission" date="2021-10" db="EMBL/GenBank/DDBJ databases">
        <title>De novo Genome Assembly of Clathrus columnatus (Basidiomycota, Fungi) Using Illumina and Nanopore Sequence Data.</title>
        <authorList>
            <person name="Ogiso-Tanaka E."/>
            <person name="Itagaki H."/>
            <person name="Hosoya T."/>
            <person name="Hosaka K."/>
        </authorList>
    </citation>
    <scope>NUCLEOTIDE SEQUENCE</scope>
    <source>
        <strain evidence="3">MO-923</strain>
    </source>
</reference>
<proteinExistence type="predicted"/>
<keyword evidence="1" id="KW-0677">Repeat</keyword>
<dbReference type="InterPro" id="IPR051222">
    <property type="entry name" value="PPR/CCM1_RNA-binding"/>
</dbReference>
<dbReference type="InterPro" id="IPR002885">
    <property type="entry name" value="PPR_rpt"/>
</dbReference>
<evidence type="ECO:0000256" key="2">
    <source>
        <dbReference type="PROSITE-ProRule" id="PRU00708"/>
    </source>
</evidence>
<evidence type="ECO:0000313" key="4">
    <source>
        <dbReference type="Proteomes" id="UP001050691"/>
    </source>
</evidence>
<evidence type="ECO:0000256" key="1">
    <source>
        <dbReference type="ARBA" id="ARBA00022737"/>
    </source>
</evidence>
<organism evidence="3 4">
    <name type="scientific">Clathrus columnatus</name>
    <dbReference type="NCBI Taxonomy" id="1419009"/>
    <lineage>
        <taxon>Eukaryota</taxon>
        <taxon>Fungi</taxon>
        <taxon>Dikarya</taxon>
        <taxon>Basidiomycota</taxon>
        <taxon>Agaricomycotina</taxon>
        <taxon>Agaricomycetes</taxon>
        <taxon>Phallomycetidae</taxon>
        <taxon>Phallales</taxon>
        <taxon>Clathraceae</taxon>
        <taxon>Clathrus</taxon>
    </lineage>
</organism>
<dbReference type="PROSITE" id="PS51375">
    <property type="entry name" value="PPR"/>
    <property type="match status" value="2"/>
</dbReference>
<comment type="caution">
    <text evidence="3">The sequence shown here is derived from an EMBL/GenBank/DDBJ whole genome shotgun (WGS) entry which is preliminary data.</text>
</comment>
<dbReference type="Proteomes" id="UP001050691">
    <property type="component" value="Unassembled WGS sequence"/>
</dbReference>
<name>A0AAV5ASI6_9AGAM</name>
<keyword evidence="4" id="KW-1185">Reference proteome</keyword>
<dbReference type="InterPro" id="IPR011990">
    <property type="entry name" value="TPR-like_helical_dom_sf"/>
</dbReference>
<dbReference type="NCBIfam" id="TIGR00756">
    <property type="entry name" value="PPR"/>
    <property type="match status" value="2"/>
</dbReference>
<accession>A0AAV5ASI6</accession>
<dbReference type="EMBL" id="BPWL01000011">
    <property type="protein sequence ID" value="GJJ15628.1"/>
    <property type="molecule type" value="Genomic_DNA"/>
</dbReference>
<gene>
    <name evidence="3" type="ORF">Clacol_009906</name>
</gene>
<evidence type="ECO:0000313" key="3">
    <source>
        <dbReference type="EMBL" id="GJJ15628.1"/>
    </source>
</evidence>
<sequence length="623" mass="70802">MSFRVLFLHLEPIIYSQSRKVERLQNHVCKRHLSLGSPHSQVKPKTPRESHAPRLAKVDGLDERKFRKKIITRDGLSIKLLTPVILSARITKLFQQGRLQEAINMVKYSPLDAQNAAVWATLIGFVMSEKKYKEAFRLFTEMKRRGVRPSIRTFGVLLQGYNQIEDWRNHSVQLKNVHSICDQLLRFVKEEGQDEEVNIIPFNSLIKIYGKTGQYQKMYDIYNELDKKGPLAPDIYTFTILLNAIANRKKLDPEPYGYFEDTSIASFDQWSDASENPQKDETTNPNDPTAVAYKNASDARLIWKELLEVCRTPDSYAIRAIIVILAKGRPSDQNLALNICREFLGLAPPGEKAKESLIPIHAQVLNVLLSMCNNSCRHRHTLQYVEQLLGPRRVEVLATEHMNLALEARAVLASTEHTRASEALETLKWMIRMAVIPRSRVSEGGLGPQIKPSGDTYDLVALTCFYAKDWSSLLETFAIMIGCKIENFSNHSSISSIHPHSEPSGSFIACMLRTVLECGNRSDALAVIDVMQYFRMRLIQLFSLSNLTEKSPKDYIQANRLVGAIAATVPLIKGYAVQSRPELEASCSFWINQASKYRDLSRESTKTVLKRRRTRDLHTNNAP</sequence>
<dbReference type="AlphaFoldDB" id="A0AAV5ASI6"/>
<feature type="repeat" description="PPR" evidence="2">
    <location>
        <begin position="198"/>
        <end position="232"/>
    </location>
</feature>
<dbReference type="PANTHER" id="PTHR47942:SF63">
    <property type="entry name" value="PENTATRICOPEPTIDE REPEAT-CONTAINING PROTEIN"/>
    <property type="match status" value="1"/>
</dbReference>
<dbReference type="Gene3D" id="1.25.40.10">
    <property type="entry name" value="Tetratricopeptide repeat domain"/>
    <property type="match status" value="2"/>
</dbReference>
<dbReference type="PANTHER" id="PTHR47942">
    <property type="entry name" value="TETRATRICOPEPTIDE REPEAT (TPR)-LIKE SUPERFAMILY PROTEIN-RELATED"/>
    <property type="match status" value="1"/>
</dbReference>
<evidence type="ECO:0008006" key="5">
    <source>
        <dbReference type="Google" id="ProtNLM"/>
    </source>
</evidence>
<dbReference type="Pfam" id="PF13041">
    <property type="entry name" value="PPR_2"/>
    <property type="match status" value="2"/>
</dbReference>
<protein>
    <recommendedName>
        <fullName evidence="5">Pentatricopeptide repeat-containing protein</fullName>
    </recommendedName>
</protein>